<proteinExistence type="inferred from homology"/>
<reference evidence="9 12" key="2">
    <citation type="submission" date="2020-12" db="EMBL/GenBank/DDBJ databases">
        <title>FDA dAtabase for Regulatory Grade micrObial Sequences (FDA-ARGOS): Supporting development and validation of Infectious Disease Dx tests.</title>
        <authorList>
            <person name="Sproer C."/>
            <person name="Gronow S."/>
            <person name="Severitt S."/>
            <person name="Schroder I."/>
            <person name="Tallon L."/>
            <person name="Sadzewicz L."/>
            <person name="Zhao X."/>
            <person name="Boylan J."/>
            <person name="Ott S."/>
            <person name="Bowen H."/>
            <person name="Vavikolanu K."/>
            <person name="Mehta A."/>
            <person name="Aluvathingal J."/>
            <person name="Nadendla S."/>
            <person name="Lowell S."/>
            <person name="Myers T."/>
            <person name="Yan Y."/>
            <person name="Sichtig H."/>
        </authorList>
    </citation>
    <scope>NUCLEOTIDE SEQUENCE [LARGE SCALE GENOMIC DNA]</scope>
    <source>
        <strain evidence="9 12">FDAARGOS_910</strain>
    </source>
</reference>
<evidence type="ECO:0000313" key="9">
    <source>
        <dbReference type="EMBL" id="QPS03016.1"/>
    </source>
</evidence>
<evidence type="ECO:0000313" key="11">
    <source>
        <dbReference type="Proteomes" id="UP000254227"/>
    </source>
</evidence>
<dbReference type="PROSITE" id="PS51257">
    <property type="entry name" value="PROKAR_LIPOPROTEIN"/>
    <property type="match status" value="1"/>
</dbReference>
<evidence type="ECO:0000256" key="7">
    <source>
        <dbReference type="SAM" id="MobiDB-lite"/>
    </source>
</evidence>
<dbReference type="GO" id="GO:0016020">
    <property type="term" value="C:membrane"/>
    <property type="evidence" value="ECO:0007669"/>
    <property type="project" value="InterPro"/>
</dbReference>
<dbReference type="EMBL" id="UFRV01000006">
    <property type="protein sequence ID" value="SUT90578.1"/>
    <property type="molecule type" value="Genomic_DNA"/>
</dbReference>
<comment type="similarity">
    <text evidence="1">Belongs to the EcnA/EcnB lipoprotein family.</text>
</comment>
<name>A0A380TSW6_ACIJO</name>
<evidence type="ECO:0000256" key="4">
    <source>
        <dbReference type="ARBA" id="ARBA00023136"/>
    </source>
</evidence>
<dbReference type="EMBL" id="CP065666">
    <property type="protein sequence ID" value="QPS03016.1"/>
    <property type="molecule type" value="Genomic_DNA"/>
</dbReference>
<keyword evidence="6 10" id="KW-0449">Lipoprotein</keyword>
<gene>
    <name evidence="10" type="primary">ecnB</name>
    <name evidence="9" type="ORF">I6G67_12375</name>
    <name evidence="8" type="ORF">N5C10_12150</name>
    <name evidence="10" type="ORF">NCTC10308_00241</name>
</gene>
<dbReference type="InterPro" id="IPR012556">
    <property type="entry name" value="Entericidin"/>
</dbReference>
<accession>A0A380TSW6</accession>
<reference evidence="10 11" key="1">
    <citation type="submission" date="2018-06" db="EMBL/GenBank/DDBJ databases">
        <authorList>
            <consortium name="Pathogen Informatics"/>
            <person name="Doyle S."/>
        </authorList>
    </citation>
    <scope>NUCLEOTIDE SEQUENCE [LARGE SCALE GENOMIC DNA]</scope>
    <source>
        <strain evidence="10 11">NCTC10308</strain>
    </source>
</reference>
<evidence type="ECO:0000313" key="8">
    <source>
        <dbReference type="EMBL" id="MDH0969963.1"/>
    </source>
</evidence>
<feature type="region of interest" description="Disordered" evidence="7">
    <location>
        <begin position="25"/>
        <end position="48"/>
    </location>
</feature>
<dbReference type="Proteomes" id="UP001159915">
    <property type="component" value="Unassembled WGS sequence"/>
</dbReference>
<feature type="compositionally biased region" description="Polar residues" evidence="7">
    <location>
        <begin position="30"/>
        <end position="40"/>
    </location>
</feature>
<keyword evidence="3" id="KW-0732">Signal</keyword>
<evidence type="ECO:0000313" key="12">
    <source>
        <dbReference type="Proteomes" id="UP000595107"/>
    </source>
</evidence>
<evidence type="ECO:0000313" key="10">
    <source>
        <dbReference type="EMBL" id="SUT90578.1"/>
    </source>
</evidence>
<keyword evidence="4" id="KW-0472">Membrane</keyword>
<dbReference type="Proteomes" id="UP000595107">
    <property type="component" value="Chromosome"/>
</dbReference>
<keyword evidence="5" id="KW-0564">Palmitate</keyword>
<dbReference type="Pfam" id="PF08085">
    <property type="entry name" value="Entericidin"/>
    <property type="match status" value="1"/>
</dbReference>
<sequence length="48" mass="5100">MKKIVLSSLVMLFVLTGCNTVKGMGKDVSSAGNAVSNTAEKTQDKIRK</sequence>
<evidence type="ECO:0000256" key="2">
    <source>
        <dbReference type="ARBA" id="ARBA00022475"/>
    </source>
</evidence>
<evidence type="ECO:0000256" key="6">
    <source>
        <dbReference type="ARBA" id="ARBA00023288"/>
    </source>
</evidence>
<organism evidence="10 11">
    <name type="scientific">Acinetobacter johnsonii</name>
    <dbReference type="NCBI Taxonomy" id="40214"/>
    <lineage>
        <taxon>Bacteria</taxon>
        <taxon>Pseudomonadati</taxon>
        <taxon>Pseudomonadota</taxon>
        <taxon>Gammaproteobacteria</taxon>
        <taxon>Moraxellales</taxon>
        <taxon>Moraxellaceae</taxon>
        <taxon>Acinetobacter</taxon>
    </lineage>
</organism>
<dbReference type="GO" id="GO:0009636">
    <property type="term" value="P:response to toxic substance"/>
    <property type="evidence" value="ECO:0007669"/>
    <property type="project" value="InterPro"/>
</dbReference>
<keyword evidence="2" id="KW-1003">Cell membrane</keyword>
<evidence type="ECO:0000256" key="3">
    <source>
        <dbReference type="ARBA" id="ARBA00022729"/>
    </source>
</evidence>
<protein>
    <submittedName>
        <fullName evidence="10">Bacteriolytic lipoprotein entericidin B</fullName>
    </submittedName>
    <submittedName>
        <fullName evidence="8">Entericidin A/B family lipoprotein</fullName>
    </submittedName>
</protein>
<reference evidence="8" key="3">
    <citation type="submission" date="2022-09" db="EMBL/GenBank/DDBJ databases">
        <title>Intensive care unit water sources are persistently colonized with multi-drug resistant bacteria and are the site of extensive horizontal gene transfer of antibiotic resistance genes.</title>
        <authorList>
            <person name="Diorio-Toth L."/>
        </authorList>
    </citation>
    <scope>NUCLEOTIDE SEQUENCE</scope>
    <source>
        <strain evidence="8">GD03920</strain>
    </source>
</reference>
<dbReference type="AlphaFoldDB" id="A0A380TSW6"/>
<dbReference type="Proteomes" id="UP000254227">
    <property type="component" value="Unassembled WGS sequence"/>
</dbReference>
<evidence type="ECO:0000256" key="1">
    <source>
        <dbReference type="ARBA" id="ARBA00010296"/>
    </source>
</evidence>
<dbReference type="EMBL" id="JAOCBE010000001">
    <property type="protein sequence ID" value="MDH0969963.1"/>
    <property type="molecule type" value="Genomic_DNA"/>
</dbReference>
<evidence type="ECO:0000256" key="5">
    <source>
        <dbReference type="ARBA" id="ARBA00023139"/>
    </source>
</evidence>